<sequence length="192" mass="20564">MTKRPSRITINYLTCPASVTILLFLSHLFPDLTHPFVSCYQKTLGLGRGFGAGYSVLGGFWRNCRGRILCGGVFGGAPRLCDRGSCCVGGTVSACGIGSRLCALRSVGAGLPGCDPERGQAIRVLSCKNAARSAKEGRFLLYPSAKLLPLTDVLLSHCLLASAFLLLYEVYLVVPRVAPIESIDDRLGLIRE</sequence>
<feature type="transmembrane region" description="Helical" evidence="1">
    <location>
        <begin position="12"/>
        <end position="29"/>
    </location>
</feature>
<organism evidence="2">
    <name type="scientific">Musa acuminata</name>
    <name type="common">Banana</name>
    <name type="synonym">Musa cavendishii</name>
    <dbReference type="NCBI Taxonomy" id="4641"/>
    <lineage>
        <taxon>Eukaryota</taxon>
        <taxon>Viridiplantae</taxon>
        <taxon>Streptophyta</taxon>
        <taxon>Embryophyta</taxon>
        <taxon>Tracheophyta</taxon>
        <taxon>Spermatophyta</taxon>
        <taxon>Magnoliopsida</taxon>
        <taxon>Liliopsida</taxon>
        <taxon>Zingiberales</taxon>
        <taxon>Musaceae</taxon>
        <taxon>Musa</taxon>
    </lineage>
</organism>
<dbReference type="EMBL" id="AC186746">
    <property type="protein sequence ID" value="ABF69962.1"/>
    <property type="molecule type" value="Genomic_DNA"/>
</dbReference>
<protein>
    <submittedName>
        <fullName evidence="2">Uncharacterized protein</fullName>
    </submittedName>
</protein>
<dbReference type="AlphaFoldDB" id="Q1EPJ5"/>
<proteinExistence type="predicted"/>
<evidence type="ECO:0000256" key="1">
    <source>
        <dbReference type="SAM" id="Phobius"/>
    </source>
</evidence>
<keyword evidence="1" id="KW-1133">Transmembrane helix</keyword>
<gene>
    <name evidence="2" type="ORF">MA4_25J11.40</name>
</gene>
<keyword evidence="1" id="KW-0812">Transmembrane</keyword>
<name>Q1EPJ5_MUSAC</name>
<evidence type="ECO:0000313" key="2">
    <source>
        <dbReference type="EMBL" id="ABF69962.1"/>
    </source>
</evidence>
<accession>Q1EPJ5</accession>
<reference evidence="2" key="1">
    <citation type="submission" date="2006-05" db="EMBL/GenBank/DDBJ databases">
        <authorList>
            <person name="Town C.D."/>
            <person name="Ronning C.M."/>
            <person name="Cheung F."/>
            <person name="Haas B.J."/>
            <person name="Althoff R."/>
            <person name="Arbogast T."/>
            <person name="Hine E."/>
            <person name="Piffanelli P."/>
            <person name="Tallon L.J."/>
        </authorList>
    </citation>
    <scope>NUCLEOTIDE SEQUENCE</scope>
</reference>
<keyword evidence="1" id="KW-0472">Membrane</keyword>